<dbReference type="EMBL" id="BPLR01019472">
    <property type="protein sequence ID" value="GIX68253.1"/>
    <property type="molecule type" value="Genomic_DNA"/>
</dbReference>
<evidence type="ECO:0000313" key="3">
    <source>
        <dbReference type="Proteomes" id="UP001054945"/>
    </source>
</evidence>
<feature type="region of interest" description="Disordered" evidence="1">
    <location>
        <begin position="52"/>
        <end position="82"/>
    </location>
</feature>
<dbReference type="Proteomes" id="UP001054945">
    <property type="component" value="Unassembled WGS sequence"/>
</dbReference>
<organism evidence="2 3">
    <name type="scientific">Caerostris extrusa</name>
    <name type="common">Bark spider</name>
    <name type="synonym">Caerostris bankana</name>
    <dbReference type="NCBI Taxonomy" id="172846"/>
    <lineage>
        <taxon>Eukaryota</taxon>
        <taxon>Metazoa</taxon>
        <taxon>Ecdysozoa</taxon>
        <taxon>Arthropoda</taxon>
        <taxon>Chelicerata</taxon>
        <taxon>Arachnida</taxon>
        <taxon>Araneae</taxon>
        <taxon>Araneomorphae</taxon>
        <taxon>Entelegynae</taxon>
        <taxon>Araneoidea</taxon>
        <taxon>Araneidae</taxon>
        <taxon>Caerostris</taxon>
    </lineage>
</organism>
<reference evidence="2 3" key="1">
    <citation type="submission" date="2021-06" db="EMBL/GenBank/DDBJ databases">
        <title>Caerostris extrusa draft genome.</title>
        <authorList>
            <person name="Kono N."/>
            <person name="Arakawa K."/>
        </authorList>
    </citation>
    <scope>NUCLEOTIDE SEQUENCE [LARGE SCALE GENOMIC DNA]</scope>
</reference>
<sequence>MQDSSPRNFFFQGKYLQCTYWLSELLQTRQRKSRYSIKVNGVGKKQEDLIPAEIFGGEDNPSEEKEDFRNSPRAIPTGNQPDVLRNCIA</sequence>
<keyword evidence="3" id="KW-1185">Reference proteome</keyword>
<evidence type="ECO:0008006" key="4">
    <source>
        <dbReference type="Google" id="ProtNLM"/>
    </source>
</evidence>
<name>A0AAV4M8P4_CAEEX</name>
<protein>
    <recommendedName>
        <fullName evidence="4">Ycf1</fullName>
    </recommendedName>
</protein>
<gene>
    <name evidence="2" type="ORF">CEXT_507261</name>
</gene>
<evidence type="ECO:0000313" key="2">
    <source>
        <dbReference type="EMBL" id="GIX68253.1"/>
    </source>
</evidence>
<accession>A0AAV4M8P4</accession>
<comment type="caution">
    <text evidence="2">The sequence shown here is derived from an EMBL/GenBank/DDBJ whole genome shotgun (WGS) entry which is preliminary data.</text>
</comment>
<evidence type="ECO:0000256" key="1">
    <source>
        <dbReference type="SAM" id="MobiDB-lite"/>
    </source>
</evidence>
<dbReference type="AlphaFoldDB" id="A0AAV4M8P4"/>
<proteinExistence type="predicted"/>